<dbReference type="AlphaFoldDB" id="A0A9P6H141"/>
<gene>
    <name evidence="1" type="ORF">NGRA_0585</name>
</gene>
<dbReference type="OrthoDB" id="10620567at2759"/>
<sequence>MKNFKNLSELKRDFEKLMKRDNNDATKDITTKDITTKDITYKDILSKDISSKDITTNDNKEIVNDNVNVESILKSLYSNGTITINNMEDSIVEEEEDVYFITDDDLEVDARNDVYEYEDDYLKKYEIKSKEKKITQTCSNWEEVDFNSVKNKPKMVNFQRRKQSR</sequence>
<comment type="caution">
    <text evidence="1">The sequence shown here is derived from an EMBL/GenBank/DDBJ whole genome shotgun (WGS) entry which is preliminary data.</text>
</comment>
<evidence type="ECO:0000313" key="2">
    <source>
        <dbReference type="Proteomes" id="UP000740883"/>
    </source>
</evidence>
<organism evidence="1 2">
    <name type="scientific">Nosema granulosis</name>
    <dbReference type="NCBI Taxonomy" id="83296"/>
    <lineage>
        <taxon>Eukaryota</taxon>
        <taxon>Fungi</taxon>
        <taxon>Fungi incertae sedis</taxon>
        <taxon>Microsporidia</taxon>
        <taxon>Nosematidae</taxon>
        <taxon>Nosema</taxon>
    </lineage>
</organism>
<dbReference type="Proteomes" id="UP000740883">
    <property type="component" value="Unassembled WGS sequence"/>
</dbReference>
<protein>
    <submittedName>
        <fullName evidence="1">Uncharacterized protein</fullName>
    </submittedName>
</protein>
<dbReference type="EMBL" id="SBJO01000024">
    <property type="protein sequence ID" value="KAF9764401.1"/>
    <property type="molecule type" value="Genomic_DNA"/>
</dbReference>
<proteinExistence type="predicted"/>
<accession>A0A9P6H141</accession>
<reference evidence="1 2" key="1">
    <citation type="journal article" date="2020" name="Genome Biol. Evol.">
        <title>Comparative genomics of strictly vertically transmitted, feminizing microsporidia endosymbionts of amphipod crustaceans.</title>
        <authorList>
            <person name="Cormier A."/>
            <person name="Chebbi M.A."/>
            <person name="Giraud I."/>
            <person name="Wattier R."/>
            <person name="Teixeira M."/>
            <person name="Gilbert C."/>
            <person name="Rigaud T."/>
            <person name="Cordaux R."/>
        </authorList>
    </citation>
    <scope>NUCLEOTIDE SEQUENCE [LARGE SCALE GENOMIC DNA]</scope>
    <source>
        <strain evidence="1 2">Ou3-Ou53</strain>
    </source>
</reference>
<keyword evidence="2" id="KW-1185">Reference proteome</keyword>
<name>A0A9P6H141_9MICR</name>
<evidence type="ECO:0000313" key="1">
    <source>
        <dbReference type="EMBL" id="KAF9764401.1"/>
    </source>
</evidence>